<evidence type="ECO:0000256" key="5">
    <source>
        <dbReference type="ARBA" id="ARBA00022679"/>
    </source>
</evidence>
<dbReference type="InterPro" id="IPR014777">
    <property type="entry name" value="4pyrrole_Mease_sub1"/>
</dbReference>
<accession>A0A2T4UJP2</accession>
<dbReference type="NCBIfam" id="TIGR01466">
    <property type="entry name" value="cobJ_cbiH"/>
    <property type="match status" value="1"/>
</dbReference>
<evidence type="ECO:0000256" key="2">
    <source>
        <dbReference type="ARBA" id="ARBA00005879"/>
    </source>
</evidence>
<dbReference type="InterPro" id="IPR006364">
    <property type="entry name" value="CobI/CbiL/CobIJ_dom"/>
</dbReference>
<feature type="region of interest" description="Disordered" evidence="7">
    <location>
        <begin position="242"/>
        <end position="265"/>
    </location>
</feature>
<sequence>MSGRLTGLGVGPGDPELLTVKALRILQAADVVAYPIARGRRGVARSAAAPHLRDHQLELPLVYPTTVEGTDDAQAYDRALRDYYDAGAEAIAAHLDAGRDVVVLCEGDPFFYGSYMYLHERLAHRYPTEVVPGVTAFSAAAAAAGAPLCKHDDVLTVLPGTLPRAELARRLADGDAAVVMKLGRTFAGARAAAQDAGVADRGVYVERASHPDQRVAALEDVDAGGVPYMSIVLVPTSADDRLRRERDRPRAVADTPPATAASDGAGGWVSVVGLGPAGPAWRTPEASATLDAADALIGYDTYVRRVPDRPGLERFPTDNRVELDRARHALELAAAGRRVAVVSSGDPGIFAMAAAVLEAWEEERAAGSPLGDVDVRVVPGISAMQAAAARVGAPLGHDFAVVSLSDILKPWEVVERRLDAAGAADFALALYNPASRTRREQLDRAVEVLRRHRAPDTPVVVARAVGAPEETVDVVGLGELDTAVVDMRTLLLVGSSQSRVTTGTDGRSIVHTPRSYPVRA</sequence>
<evidence type="ECO:0000256" key="4">
    <source>
        <dbReference type="ARBA" id="ARBA00022603"/>
    </source>
</evidence>
<dbReference type="Proteomes" id="UP000240739">
    <property type="component" value="Unassembled WGS sequence"/>
</dbReference>
<dbReference type="Gene3D" id="3.40.1010.10">
    <property type="entry name" value="Cobalt-precorrin-4 Transmethylase, Domain 1"/>
    <property type="match status" value="2"/>
</dbReference>
<feature type="domain" description="Tetrapyrrole methylase" evidence="8">
    <location>
        <begin position="269"/>
        <end position="480"/>
    </location>
</feature>
<dbReference type="Pfam" id="PF00590">
    <property type="entry name" value="TP_methylase"/>
    <property type="match status" value="2"/>
</dbReference>
<comment type="caution">
    <text evidence="9">The sequence shown here is derived from an EMBL/GenBank/DDBJ whole genome shotgun (WGS) entry which is preliminary data.</text>
</comment>
<dbReference type="AlphaFoldDB" id="A0A2T4UJP2"/>
<dbReference type="PANTHER" id="PTHR47036">
    <property type="entry name" value="COBALT-FACTOR III C(17)-METHYLTRANSFERASE-RELATED"/>
    <property type="match status" value="1"/>
</dbReference>
<evidence type="ECO:0000313" key="9">
    <source>
        <dbReference type="EMBL" id="PTL59417.1"/>
    </source>
</evidence>
<dbReference type="InterPro" id="IPR014776">
    <property type="entry name" value="4pyrrole_Mease_sub2"/>
</dbReference>
<keyword evidence="3" id="KW-0169">Cobalamin biosynthesis</keyword>
<feature type="domain" description="Tetrapyrrole methylase" evidence="8">
    <location>
        <begin position="4"/>
        <end position="216"/>
    </location>
</feature>
<dbReference type="UniPathway" id="UPA00148"/>
<dbReference type="NCBIfam" id="TIGR01467">
    <property type="entry name" value="cobI_cbiL"/>
    <property type="match status" value="1"/>
</dbReference>
<gene>
    <name evidence="9" type="ORF">C7Y72_07015</name>
</gene>
<dbReference type="InterPro" id="IPR035996">
    <property type="entry name" value="4pyrrol_Methylase_sf"/>
</dbReference>
<evidence type="ECO:0000256" key="7">
    <source>
        <dbReference type="SAM" id="MobiDB-lite"/>
    </source>
</evidence>
<keyword evidence="5" id="KW-0808">Transferase</keyword>
<keyword evidence="6" id="KW-0949">S-adenosyl-L-methionine</keyword>
<dbReference type="GO" id="GO:0009236">
    <property type="term" value="P:cobalamin biosynthetic process"/>
    <property type="evidence" value="ECO:0007669"/>
    <property type="project" value="UniProtKB-UniPathway"/>
</dbReference>
<dbReference type="Gene3D" id="3.30.950.10">
    <property type="entry name" value="Methyltransferase, Cobalt-precorrin-4 Transmethylase, Domain 2"/>
    <property type="match status" value="2"/>
</dbReference>
<dbReference type="OrthoDB" id="9804789at2"/>
<dbReference type="CDD" id="cd11645">
    <property type="entry name" value="Precorrin_2_C20_MT"/>
    <property type="match status" value="1"/>
</dbReference>
<evidence type="ECO:0000313" key="10">
    <source>
        <dbReference type="Proteomes" id="UP000240739"/>
    </source>
</evidence>
<evidence type="ECO:0000259" key="8">
    <source>
        <dbReference type="Pfam" id="PF00590"/>
    </source>
</evidence>
<feature type="compositionally biased region" description="Basic and acidic residues" evidence="7">
    <location>
        <begin position="242"/>
        <end position="251"/>
    </location>
</feature>
<dbReference type="NCBIfam" id="NF004647">
    <property type="entry name" value="PRK05990.1"/>
    <property type="match status" value="1"/>
</dbReference>
<dbReference type="CDD" id="cd11646">
    <property type="entry name" value="Precorrin_3B_C17_MT"/>
    <property type="match status" value="1"/>
</dbReference>
<dbReference type="InterPro" id="IPR012382">
    <property type="entry name" value="CobI/CbiL"/>
</dbReference>
<reference evidence="9 10" key="1">
    <citation type="submission" date="2018-03" db="EMBL/GenBank/DDBJ databases">
        <title>Aquarubrobacter algicola gen. nov., sp. nov., a novel actinobacterium isolated from shallow eutrophic lake during the end of cyanobacterial harmful algal blooms.</title>
        <authorList>
            <person name="Chun S.J."/>
        </authorList>
    </citation>
    <scope>NUCLEOTIDE SEQUENCE [LARGE SCALE GENOMIC DNA]</scope>
    <source>
        <strain evidence="9 10">Seoho-28</strain>
    </source>
</reference>
<evidence type="ECO:0000256" key="3">
    <source>
        <dbReference type="ARBA" id="ARBA00022573"/>
    </source>
</evidence>
<name>A0A2T4UJP2_9ACTN</name>
<feature type="region of interest" description="Disordered" evidence="7">
    <location>
        <begin position="501"/>
        <end position="520"/>
    </location>
</feature>
<dbReference type="GO" id="GO:0005524">
    <property type="term" value="F:ATP binding"/>
    <property type="evidence" value="ECO:0007669"/>
    <property type="project" value="UniProtKB-KW"/>
</dbReference>
<evidence type="ECO:0000256" key="1">
    <source>
        <dbReference type="ARBA" id="ARBA00004953"/>
    </source>
</evidence>
<dbReference type="SUPFAM" id="SSF53790">
    <property type="entry name" value="Tetrapyrrole methylase"/>
    <property type="match status" value="2"/>
</dbReference>
<keyword evidence="9" id="KW-0067">ATP-binding</keyword>
<proteinExistence type="inferred from homology"/>
<dbReference type="PANTHER" id="PTHR47036:SF1">
    <property type="entry name" value="COBALT-FACTOR III C(17)-METHYLTRANSFERASE-RELATED"/>
    <property type="match status" value="1"/>
</dbReference>
<dbReference type="InterPro" id="IPR000878">
    <property type="entry name" value="4pyrrol_Mease"/>
</dbReference>
<dbReference type="GO" id="GO:0030788">
    <property type="term" value="F:precorrin-2 C20-methyltransferase activity"/>
    <property type="evidence" value="ECO:0007669"/>
    <property type="project" value="InterPro"/>
</dbReference>
<dbReference type="GO" id="GO:0032259">
    <property type="term" value="P:methylation"/>
    <property type="evidence" value="ECO:0007669"/>
    <property type="project" value="UniProtKB-KW"/>
</dbReference>
<keyword evidence="4" id="KW-0489">Methyltransferase</keyword>
<evidence type="ECO:0000256" key="6">
    <source>
        <dbReference type="ARBA" id="ARBA00022691"/>
    </source>
</evidence>
<protein>
    <submittedName>
        <fullName evidence="9">ATP-binding protein</fullName>
    </submittedName>
</protein>
<dbReference type="InterPro" id="IPR006363">
    <property type="entry name" value="Cbl_synth_CobJ/CibH_dom"/>
</dbReference>
<organism evidence="9 10">
    <name type="scientific">Paraconexibacter algicola</name>
    <dbReference type="NCBI Taxonomy" id="2133960"/>
    <lineage>
        <taxon>Bacteria</taxon>
        <taxon>Bacillati</taxon>
        <taxon>Actinomycetota</taxon>
        <taxon>Thermoleophilia</taxon>
        <taxon>Solirubrobacterales</taxon>
        <taxon>Paraconexibacteraceae</taxon>
        <taxon>Paraconexibacter</taxon>
    </lineage>
</organism>
<dbReference type="EMBL" id="PYYB01000001">
    <property type="protein sequence ID" value="PTL59417.1"/>
    <property type="molecule type" value="Genomic_DNA"/>
</dbReference>
<keyword evidence="10" id="KW-1185">Reference proteome</keyword>
<keyword evidence="9" id="KW-0547">Nucleotide-binding</keyword>
<dbReference type="InterPro" id="IPR051810">
    <property type="entry name" value="Precorrin_MeTrfase"/>
</dbReference>
<comment type="pathway">
    <text evidence="1">Cofactor biosynthesis; adenosylcobalamin biosynthesis.</text>
</comment>
<dbReference type="RefSeq" id="WP_107568029.1">
    <property type="nucleotide sequence ID" value="NZ_PYYB01000001.1"/>
</dbReference>
<comment type="similarity">
    <text evidence="2">Belongs to the precorrin methyltransferase family.</text>
</comment>